<gene>
    <name evidence="6" type="ORF">J422_00260</name>
</gene>
<dbReference type="Proteomes" id="UP000053695">
    <property type="component" value="Unassembled WGS sequence"/>
</dbReference>
<keyword evidence="1" id="KW-0004">4Fe-4S</keyword>
<keyword evidence="3" id="KW-0408">Iron</keyword>
<dbReference type="PROSITE" id="PS00198">
    <property type="entry name" value="4FE4S_FER_1"/>
    <property type="match status" value="3"/>
</dbReference>
<dbReference type="SUPFAM" id="SSF54862">
    <property type="entry name" value="4Fe-4S ferredoxins"/>
    <property type="match status" value="1"/>
</dbReference>
<name>N6V3J7_9EURY</name>
<protein>
    <submittedName>
        <fullName evidence="6">4Fe-4S ferredoxin iron-sulfur binding domain protein</fullName>
    </submittedName>
</protein>
<organism evidence="6 7">
    <name type="scientific">Methanocaldococcus villosus KIN24-T80</name>
    <dbReference type="NCBI Taxonomy" id="1069083"/>
    <lineage>
        <taxon>Archaea</taxon>
        <taxon>Methanobacteriati</taxon>
        <taxon>Methanobacteriota</taxon>
        <taxon>Methanomada group</taxon>
        <taxon>Methanococci</taxon>
        <taxon>Methanococcales</taxon>
        <taxon>Methanocaldococcaceae</taxon>
        <taxon>Methanocaldococcus</taxon>
    </lineage>
</organism>
<dbReference type="InterPro" id="IPR017896">
    <property type="entry name" value="4Fe4S_Fe-S-bd"/>
</dbReference>
<feature type="domain" description="4Fe-4S ferredoxin-type" evidence="5">
    <location>
        <begin position="20"/>
        <end position="49"/>
    </location>
</feature>
<dbReference type="RefSeq" id="WP_004589739.1">
    <property type="nucleotide sequence ID" value="NZ_APMM01000001.1"/>
</dbReference>
<keyword evidence="2" id="KW-0479">Metal-binding</keyword>
<dbReference type="GO" id="GO:0046872">
    <property type="term" value="F:metal ion binding"/>
    <property type="evidence" value="ECO:0007669"/>
    <property type="project" value="UniProtKB-KW"/>
</dbReference>
<feature type="domain" description="4Fe-4S ferredoxin-type" evidence="5">
    <location>
        <begin position="125"/>
        <end position="154"/>
    </location>
</feature>
<evidence type="ECO:0000256" key="4">
    <source>
        <dbReference type="ARBA" id="ARBA00023014"/>
    </source>
</evidence>
<dbReference type="AlphaFoldDB" id="N6V3J7"/>
<dbReference type="InterPro" id="IPR050572">
    <property type="entry name" value="Fe-S_Ferredoxin"/>
</dbReference>
<dbReference type="PATRIC" id="fig|1069083.5.peg.52"/>
<accession>N6V3J7</accession>
<dbReference type="Pfam" id="PF13237">
    <property type="entry name" value="Fer4_10"/>
    <property type="match status" value="1"/>
</dbReference>
<sequence length="182" mass="20645">MKISSLIKCLFLNVDKKYSKTKELDINECIGCGLCTKHCPTEAIKIFKFRNIICEHCGVCLDICDAIIGNRFSIDESKCKKCGICLLFCSIPVIKNNVPKPKTPIILEYKCNECGLCSCEAIDLKNKKIDENKCKFCLECVKKCPLKAIITPEEYVKSMFIKVDVESCIFCRMCEEVCPIKK</sequence>
<reference evidence="6 7" key="1">
    <citation type="journal article" date="2013" name="Genome Announc.">
        <title>Draft Genome Sequence of a Highly Flagellated, Fast-Swimming Archaeon, Methanocaldococcus villosus Strain KIN24-T80 (DSM 22612).</title>
        <authorList>
            <person name="Thennarasu S."/>
            <person name="Polireddy D."/>
            <person name="Antony A."/>
            <person name="Yada M.R."/>
            <person name="Algarawi S."/>
            <person name="Sivakumar N."/>
        </authorList>
    </citation>
    <scope>NUCLEOTIDE SEQUENCE [LARGE SCALE GENOMIC DNA]</scope>
    <source>
        <strain evidence="6 7">KIN24-T80</strain>
    </source>
</reference>
<proteinExistence type="predicted"/>
<evidence type="ECO:0000313" key="7">
    <source>
        <dbReference type="Proteomes" id="UP000053695"/>
    </source>
</evidence>
<dbReference type="InterPro" id="IPR017900">
    <property type="entry name" value="4Fe4S_Fe_S_CS"/>
</dbReference>
<dbReference type="PANTHER" id="PTHR43687:SF1">
    <property type="entry name" value="FERREDOXIN III"/>
    <property type="match status" value="1"/>
</dbReference>
<comment type="caution">
    <text evidence="6">The sequence shown here is derived from an EMBL/GenBank/DDBJ whole genome shotgun (WGS) entry which is preliminary data.</text>
</comment>
<keyword evidence="7" id="KW-1185">Reference proteome</keyword>
<dbReference type="STRING" id="1069083.GCA_000371805_01117"/>
<evidence type="ECO:0000256" key="1">
    <source>
        <dbReference type="ARBA" id="ARBA00022485"/>
    </source>
</evidence>
<evidence type="ECO:0000313" key="6">
    <source>
        <dbReference type="EMBL" id="ENN96833.1"/>
    </source>
</evidence>
<dbReference type="PANTHER" id="PTHR43687">
    <property type="entry name" value="ADENYLYLSULFATE REDUCTASE, BETA SUBUNIT"/>
    <property type="match status" value="1"/>
</dbReference>
<dbReference type="OrthoDB" id="2837at2157"/>
<feature type="domain" description="4Fe-4S ferredoxin-type" evidence="5">
    <location>
        <begin position="70"/>
        <end position="99"/>
    </location>
</feature>
<dbReference type="GO" id="GO:0016491">
    <property type="term" value="F:oxidoreductase activity"/>
    <property type="evidence" value="ECO:0007669"/>
    <property type="project" value="UniProtKB-ARBA"/>
</dbReference>
<dbReference type="GO" id="GO:0051539">
    <property type="term" value="F:4 iron, 4 sulfur cluster binding"/>
    <property type="evidence" value="ECO:0007669"/>
    <property type="project" value="UniProtKB-KW"/>
</dbReference>
<feature type="domain" description="4Fe-4S ferredoxin-type" evidence="5">
    <location>
        <begin position="159"/>
        <end position="182"/>
    </location>
</feature>
<dbReference type="Gene3D" id="3.30.70.3270">
    <property type="match status" value="1"/>
</dbReference>
<dbReference type="PROSITE" id="PS51379">
    <property type="entry name" value="4FE4S_FER_2"/>
    <property type="match status" value="4"/>
</dbReference>
<evidence type="ECO:0000259" key="5">
    <source>
        <dbReference type="PROSITE" id="PS51379"/>
    </source>
</evidence>
<evidence type="ECO:0000256" key="2">
    <source>
        <dbReference type="ARBA" id="ARBA00022723"/>
    </source>
</evidence>
<dbReference type="Gene3D" id="3.30.70.20">
    <property type="match status" value="2"/>
</dbReference>
<dbReference type="Pfam" id="PF00037">
    <property type="entry name" value="Fer4"/>
    <property type="match status" value="1"/>
</dbReference>
<keyword evidence="4" id="KW-0411">Iron-sulfur</keyword>
<evidence type="ECO:0000256" key="3">
    <source>
        <dbReference type="ARBA" id="ARBA00023004"/>
    </source>
</evidence>
<dbReference type="EMBL" id="APMM01000001">
    <property type="protein sequence ID" value="ENN96833.1"/>
    <property type="molecule type" value="Genomic_DNA"/>
</dbReference>